<evidence type="ECO:0000313" key="1">
    <source>
        <dbReference type="EMBL" id="SFK46009.1"/>
    </source>
</evidence>
<protein>
    <recommendedName>
        <fullName evidence="3">DUF4145 domain-containing protein</fullName>
    </recommendedName>
</protein>
<sequence>MIDSEFVIRDSIFEHEMFESHKSGNSSFGLEHIRRVEATWAFDASQIVSMLKQMESEGLVASPTTPDYWCATYKGLIERERRWQKRGFRHPSLDPGATDPRDVVIALLRSSGYELELGSNTLSLSEYQVGVYIWHLDKFALDTVIERLIDDGLIKRDRHIFNRDLIMVTLTADGLRYYAHTVVPRLGLRPPATILAAATPERLPFEELGLDPTLADNLRFRWEEATRCSEARAWLAATALYGSILEVVLPDWLGRHKERAMAAAAAPRDRRDSSKIFPLEKWSTSDLIKVAAELGFIDFALTRHAHALRESRNMIHPDRQLRERANPDADLTLISRQVVLAVLAALARATP</sequence>
<reference evidence="1 2" key="1">
    <citation type="submission" date="2016-10" db="EMBL/GenBank/DDBJ databases">
        <authorList>
            <person name="de Groot N.N."/>
        </authorList>
    </citation>
    <scope>NUCLEOTIDE SEQUENCE [LARGE SCALE GENOMIC DNA]</scope>
    <source>
        <strain evidence="1 2">DSM 381</strain>
    </source>
</reference>
<evidence type="ECO:0008006" key="3">
    <source>
        <dbReference type="Google" id="ProtNLM"/>
    </source>
</evidence>
<gene>
    <name evidence="1" type="ORF">SAMN04244574_00698</name>
</gene>
<proteinExistence type="predicted"/>
<dbReference type="RefSeq" id="WP_139231736.1">
    <property type="nucleotide sequence ID" value="NZ_FOSX01000006.1"/>
</dbReference>
<dbReference type="AlphaFoldDB" id="A0A1I3ZR27"/>
<dbReference type="EMBL" id="FOSX01000006">
    <property type="protein sequence ID" value="SFK46009.1"/>
    <property type="molecule type" value="Genomic_DNA"/>
</dbReference>
<accession>A0A1I3ZR27</accession>
<name>A0A1I3ZR27_9GAMM</name>
<organism evidence="1 2">
    <name type="scientific">Azotobacter beijerinckii</name>
    <dbReference type="NCBI Taxonomy" id="170623"/>
    <lineage>
        <taxon>Bacteria</taxon>
        <taxon>Pseudomonadati</taxon>
        <taxon>Pseudomonadota</taxon>
        <taxon>Gammaproteobacteria</taxon>
        <taxon>Pseudomonadales</taxon>
        <taxon>Pseudomonadaceae</taxon>
        <taxon>Azotobacter</taxon>
    </lineage>
</organism>
<evidence type="ECO:0000313" key="2">
    <source>
        <dbReference type="Proteomes" id="UP000199579"/>
    </source>
</evidence>
<dbReference type="Proteomes" id="UP000199579">
    <property type="component" value="Unassembled WGS sequence"/>
</dbReference>